<evidence type="ECO:0000259" key="2">
    <source>
        <dbReference type="PROSITE" id="PS51831"/>
    </source>
</evidence>
<dbReference type="Proteomes" id="UP001321445">
    <property type="component" value="Chromosome"/>
</dbReference>
<dbReference type="InterPro" id="IPR006261">
    <property type="entry name" value="dGTPase"/>
</dbReference>
<evidence type="ECO:0000313" key="4">
    <source>
        <dbReference type="Proteomes" id="UP001321445"/>
    </source>
</evidence>
<dbReference type="Pfam" id="PF01966">
    <property type="entry name" value="HD"/>
    <property type="match status" value="1"/>
</dbReference>
<dbReference type="SMART" id="SM00471">
    <property type="entry name" value="HDc"/>
    <property type="match status" value="1"/>
</dbReference>
<dbReference type="InterPro" id="IPR006674">
    <property type="entry name" value="HD_domain"/>
</dbReference>
<dbReference type="Pfam" id="PF13286">
    <property type="entry name" value="HD_assoc"/>
    <property type="match status" value="1"/>
</dbReference>
<protein>
    <submittedName>
        <fullName evidence="3">Deoxyguanosinetriphosphate triphosphohydrolase</fullName>
    </submittedName>
</protein>
<dbReference type="CDD" id="cd00077">
    <property type="entry name" value="HDc"/>
    <property type="match status" value="1"/>
</dbReference>
<dbReference type="InterPro" id="IPR050135">
    <property type="entry name" value="dGTPase-like"/>
</dbReference>
<accession>A0ABN6WTT3</accession>
<feature type="domain" description="HD" evidence="2">
    <location>
        <begin position="58"/>
        <end position="251"/>
    </location>
</feature>
<evidence type="ECO:0000313" key="3">
    <source>
        <dbReference type="EMBL" id="BDY12515.1"/>
    </source>
</evidence>
<gene>
    <name evidence="3" type="primary">dgt</name>
    <name evidence="3" type="ORF">HCR_08270</name>
</gene>
<organism evidence="3 4">
    <name type="scientific">Hydrogenimonas cancrithermarum</name>
    <dbReference type="NCBI Taxonomy" id="2993563"/>
    <lineage>
        <taxon>Bacteria</taxon>
        <taxon>Pseudomonadati</taxon>
        <taxon>Campylobacterota</taxon>
        <taxon>Epsilonproteobacteria</taxon>
        <taxon>Campylobacterales</taxon>
        <taxon>Hydrogenimonadaceae</taxon>
        <taxon>Hydrogenimonas</taxon>
    </lineage>
</organism>
<dbReference type="NCBIfam" id="TIGR01353">
    <property type="entry name" value="dGTP_triPase"/>
    <property type="match status" value="1"/>
</dbReference>
<keyword evidence="4" id="KW-1185">Reference proteome</keyword>
<dbReference type="EMBL" id="AP027370">
    <property type="protein sequence ID" value="BDY12515.1"/>
    <property type="molecule type" value="Genomic_DNA"/>
</dbReference>
<dbReference type="Gene3D" id="1.10.3410.10">
    <property type="entry name" value="putative deoxyguanosinetriphosphate triphosphohydrolase like domain"/>
    <property type="match status" value="1"/>
</dbReference>
<dbReference type="PANTHER" id="PTHR11373">
    <property type="entry name" value="DEOXYNUCLEOSIDE TRIPHOSPHATE TRIPHOSPHOHYDROLASE"/>
    <property type="match status" value="1"/>
</dbReference>
<dbReference type="RefSeq" id="WP_286337707.1">
    <property type="nucleotide sequence ID" value="NZ_AP027370.1"/>
</dbReference>
<dbReference type="NCBIfam" id="NF003429">
    <property type="entry name" value="PRK04926.1"/>
    <property type="match status" value="1"/>
</dbReference>
<proteinExistence type="predicted"/>
<dbReference type="InterPro" id="IPR026875">
    <property type="entry name" value="PHydrolase_assoc_dom"/>
</dbReference>
<name>A0ABN6WTT3_9BACT</name>
<evidence type="ECO:0000256" key="1">
    <source>
        <dbReference type="ARBA" id="ARBA00022801"/>
    </source>
</evidence>
<dbReference type="PROSITE" id="PS51831">
    <property type="entry name" value="HD"/>
    <property type="match status" value="1"/>
</dbReference>
<dbReference type="PANTHER" id="PTHR11373:SF32">
    <property type="entry name" value="DEOXYGUANOSINETRIPHOSPHATE TRIPHOSPHOHYDROLASE"/>
    <property type="match status" value="1"/>
</dbReference>
<reference evidence="3 4" key="1">
    <citation type="submission" date="2023-03" db="EMBL/GenBank/DDBJ databases">
        <title>Description of Hydrogenimonas sp. ISO32.</title>
        <authorList>
            <person name="Mino S."/>
            <person name="Fukazawa S."/>
            <person name="Sawabe T."/>
        </authorList>
    </citation>
    <scope>NUCLEOTIDE SEQUENCE [LARGE SCALE GENOMIC DNA]</scope>
    <source>
        <strain evidence="3 4">ISO32</strain>
    </source>
</reference>
<dbReference type="SUPFAM" id="SSF109604">
    <property type="entry name" value="HD-domain/PDEase-like"/>
    <property type="match status" value="1"/>
</dbReference>
<dbReference type="InterPro" id="IPR023293">
    <property type="entry name" value="dGTP_triP_hydro_central_sf"/>
</dbReference>
<dbReference type="InterPro" id="IPR027432">
    <property type="entry name" value="dGTP_triphosphohydrolase_C"/>
</dbReference>
<dbReference type="InterPro" id="IPR003607">
    <property type="entry name" value="HD/PDEase_dom"/>
</dbReference>
<keyword evidence="1" id="KW-0378">Hydrolase</keyword>
<dbReference type="Gene3D" id="1.10.3210.10">
    <property type="entry name" value="Hypothetical protein af1432"/>
    <property type="match status" value="2"/>
</dbReference>
<dbReference type="Gene3D" id="1.10.3550.10">
    <property type="entry name" value="eoxyguanosinetriphosphate triphosphohydrolase domain-like"/>
    <property type="match status" value="1"/>
</dbReference>
<sequence>MIDYRKKLTTDRKLYPIDDIEDSFESDRGRIMTSPAFRRLQKRTQVFALELNAAVRSRLTHSLEVQQTSRFIARTVLKKLRERGGLEACGLAGLEHAFVSVAEMAALLHDIGNPPFGHFAEEAINTWVATEAPGIVDRVLGPAEESRAFRQMLLDDLASFDGNAQAIRMVEKLQRLNLSYSQTAAVLKYTRGAFEAKPPRSDELSYLKKKPGFYYAEKGFVEEMTKALSMAPGARFPITYIMEAADDISYLTADLEDAVDKGILSLDEVYRLILEESRRMNEMVGSDERWFEDVVERLYKKAQKDDKPYRFNLFLTLMRAELTRGLVEHVAQNYLDNHQAVFDGRFNHALLELDPTSPYGIAVDVLRNISIRHIYQHREVETLELKGHAILMGLLNLYRPILEIPAEALEKLCNDEKVDTLLAQKLFRRLPQKHIVAYQKSVESIDASMDGKCRRILEWYYRMRLLLDYISGMTDDFALKEFQELSAISL</sequence>